<dbReference type="InterPro" id="IPR001173">
    <property type="entry name" value="Glyco_trans_2-like"/>
</dbReference>
<dbReference type="PANTHER" id="PTHR43685">
    <property type="entry name" value="GLYCOSYLTRANSFERASE"/>
    <property type="match status" value="1"/>
</dbReference>
<feature type="non-terminal residue" evidence="5">
    <location>
        <position position="223"/>
    </location>
</feature>
<comment type="caution">
    <text evidence="5">The sequence shown here is derived from an EMBL/GenBank/DDBJ whole genome shotgun (WGS) entry which is preliminary data.</text>
</comment>
<dbReference type="AlphaFoldDB" id="A0A831STI5"/>
<dbReference type="InterPro" id="IPR050834">
    <property type="entry name" value="Glycosyltransf_2"/>
</dbReference>
<dbReference type="CDD" id="cd00761">
    <property type="entry name" value="Glyco_tranf_GTA_type"/>
    <property type="match status" value="1"/>
</dbReference>
<comment type="similarity">
    <text evidence="1">Belongs to the glycosyltransferase 2 family.</text>
</comment>
<dbReference type="GO" id="GO:0016757">
    <property type="term" value="F:glycosyltransferase activity"/>
    <property type="evidence" value="ECO:0007669"/>
    <property type="project" value="UniProtKB-KW"/>
</dbReference>
<dbReference type="EMBL" id="DSBW01000109">
    <property type="protein sequence ID" value="HED30995.1"/>
    <property type="molecule type" value="Genomic_DNA"/>
</dbReference>
<dbReference type="PANTHER" id="PTHR43685:SF5">
    <property type="entry name" value="GLYCOSYLTRANSFERASE EPSE-RELATED"/>
    <property type="match status" value="1"/>
</dbReference>
<accession>A0A831STI5</accession>
<dbReference type="Gene3D" id="3.90.550.10">
    <property type="entry name" value="Spore Coat Polysaccharide Biosynthesis Protein SpsA, Chain A"/>
    <property type="match status" value="1"/>
</dbReference>
<proteinExistence type="inferred from homology"/>
<keyword evidence="3" id="KW-0808">Transferase</keyword>
<evidence type="ECO:0000313" key="5">
    <source>
        <dbReference type="EMBL" id="HED30995.1"/>
    </source>
</evidence>
<evidence type="ECO:0000256" key="2">
    <source>
        <dbReference type="ARBA" id="ARBA00022676"/>
    </source>
</evidence>
<reference evidence="5" key="1">
    <citation type="journal article" date="2020" name="mSystems">
        <title>Genome- and Community-Level Interaction Insights into Carbon Utilization and Element Cycling Functions of Hydrothermarchaeota in Hydrothermal Sediment.</title>
        <authorList>
            <person name="Zhou Z."/>
            <person name="Liu Y."/>
            <person name="Xu W."/>
            <person name="Pan J."/>
            <person name="Luo Z.H."/>
            <person name="Li M."/>
        </authorList>
    </citation>
    <scope>NUCLEOTIDE SEQUENCE [LARGE SCALE GENOMIC DNA]</scope>
    <source>
        <strain evidence="5">SpSt-1181</strain>
    </source>
</reference>
<name>A0A831STI5_PROAE</name>
<evidence type="ECO:0000259" key="4">
    <source>
        <dbReference type="Pfam" id="PF00535"/>
    </source>
</evidence>
<feature type="domain" description="Glycosyltransferase 2-like" evidence="4">
    <location>
        <begin position="67"/>
        <end position="197"/>
    </location>
</feature>
<dbReference type="SUPFAM" id="SSF53448">
    <property type="entry name" value="Nucleotide-diphospho-sugar transferases"/>
    <property type="match status" value="1"/>
</dbReference>
<evidence type="ECO:0000256" key="3">
    <source>
        <dbReference type="ARBA" id="ARBA00022679"/>
    </source>
</evidence>
<dbReference type="Pfam" id="PF00535">
    <property type="entry name" value="Glycos_transf_2"/>
    <property type="match status" value="1"/>
</dbReference>
<evidence type="ECO:0000256" key="1">
    <source>
        <dbReference type="ARBA" id="ARBA00006739"/>
    </source>
</evidence>
<dbReference type="Proteomes" id="UP000886335">
    <property type="component" value="Unassembled WGS sequence"/>
</dbReference>
<gene>
    <name evidence="5" type="ORF">ENN50_04790</name>
</gene>
<organism evidence="5">
    <name type="scientific">Prosthecochloris aestuarii</name>
    <dbReference type="NCBI Taxonomy" id="1102"/>
    <lineage>
        <taxon>Bacteria</taxon>
        <taxon>Pseudomonadati</taxon>
        <taxon>Chlorobiota</taxon>
        <taxon>Chlorobiia</taxon>
        <taxon>Chlorobiales</taxon>
        <taxon>Chlorobiaceae</taxon>
        <taxon>Prosthecochloris</taxon>
    </lineage>
</organism>
<sequence>MHAQTPVVNLALANTCSHEDSQWLKYVNSFFSLQESGPISLLDGDSKRFFRLDADGYSTFSGGPKISVIMTAHNMEQYIGTAIRSALSQTWKNFELLVVDDLSTDHTRQIVRKFMSLDDRIKLIENNRNCGTYVSRNKAYDIASGRFITCHDSDDWAHPKKLELQIHALLKNPDAVSSTSHWVRMHENGRFAFYKAAAYQRRNYNSLMFEKSRIKPVLGYWDS</sequence>
<dbReference type="InterPro" id="IPR029044">
    <property type="entry name" value="Nucleotide-diphossugar_trans"/>
</dbReference>
<keyword evidence="2" id="KW-0328">Glycosyltransferase</keyword>
<protein>
    <submittedName>
        <fullName evidence="5">Glycosyltransferase family 2 protein</fullName>
    </submittedName>
</protein>